<evidence type="ECO:0000313" key="1">
    <source>
        <dbReference type="EMBL" id="KAI3704976.1"/>
    </source>
</evidence>
<reference evidence="1 2" key="2">
    <citation type="journal article" date="2022" name="Mol. Ecol. Resour.">
        <title>The genomes of chicory, endive, great burdock and yacon provide insights into Asteraceae paleo-polyploidization history and plant inulin production.</title>
        <authorList>
            <person name="Fan W."/>
            <person name="Wang S."/>
            <person name="Wang H."/>
            <person name="Wang A."/>
            <person name="Jiang F."/>
            <person name="Liu H."/>
            <person name="Zhao H."/>
            <person name="Xu D."/>
            <person name="Zhang Y."/>
        </authorList>
    </citation>
    <scope>NUCLEOTIDE SEQUENCE [LARGE SCALE GENOMIC DNA]</scope>
    <source>
        <strain evidence="2">cv. Yunnan</strain>
        <tissue evidence="1">Leaves</tissue>
    </source>
</reference>
<sequence length="177" mass="20307">MECLFPSFITIVIGFLFPVTLASLRIEMKVAYPMNCTKLLHLRYYSTNQRFLSFNHTSKVTKVDDALQVFDEMLQRQPPPSIFQFTKLITLIVNMKQYSTALILIKQMRLIGIPASIYTMNISINCHCRLNQVTYAFALLATIFKQSHPPDFTTYNTLLNGLVLADRVFEAVIQETA</sequence>
<reference evidence="2" key="1">
    <citation type="journal article" date="2022" name="Mol. Ecol. Resour.">
        <title>The genomes of chicory, endive, great burdock and yacon provide insights into Asteraceae palaeo-polyploidization history and plant inulin production.</title>
        <authorList>
            <person name="Fan W."/>
            <person name="Wang S."/>
            <person name="Wang H."/>
            <person name="Wang A."/>
            <person name="Jiang F."/>
            <person name="Liu H."/>
            <person name="Zhao H."/>
            <person name="Xu D."/>
            <person name="Zhang Y."/>
        </authorList>
    </citation>
    <scope>NUCLEOTIDE SEQUENCE [LARGE SCALE GENOMIC DNA]</scope>
    <source>
        <strain evidence="2">cv. Yunnan</strain>
    </source>
</reference>
<organism evidence="1 2">
    <name type="scientific">Smallanthus sonchifolius</name>
    <dbReference type="NCBI Taxonomy" id="185202"/>
    <lineage>
        <taxon>Eukaryota</taxon>
        <taxon>Viridiplantae</taxon>
        <taxon>Streptophyta</taxon>
        <taxon>Embryophyta</taxon>
        <taxon>Tracheophyta</taxon>
        <taxon>Spermatophyta</taxon>
        <taxon>Magnoliopsida</taxon>
        <taxon>eudicotyledons</taxon>
        <taxon>Gunneridae</taxon>
        <taxon>Pentapetalae</taxon>
        <taxon>asterids</taxon>
        <taxon>campanulids</taxon>
        <taxon>Asterales</taxon>
        <taxon>Asteraceae</taxon>
        <taxon>Asteroideae</taxon>
        <taxon>Heliantheae alliance</taxon>
        <taxon>Millerieae</taxon>
        <taxon>Smallanthus</taxon>
    </lineage>
</organism>
<comment type="caution">
    <text evidence="1">The sequence shown here is derived from an EMBL/GenBank/DDBJ whole genome shotgun (WGS) entry which is preliminary data.</text>
</comment>
<dbReference type="EMBL" id="CM042042">
    <property type="protein sequence ID" value="KAI3704976.1"/>
    <property type="molecule type" value="Genomic_DNA"/>
</dbReference>
<accession>A0ACB9A4S7</accession>
<evidence type="ECO:0000313" key="2">
    <source>
        <dbReference type="Proteomes" id="UP001056120"/>
    </source>
</evidence>
<dbReference type="Proteomes" id="UP001056120">
    <property type="component" value="Linkage Group LG25"/>
</dbReference>
<gene>
    <name evidence="1" type="ORF">L1987_75206</name>
</gene>
<protein>
    <submittedName>
        <fullName evidence="1">Uncharacterized protein</fullName>
    </submittedName>
</protein>
<keyword evidence="2" id="KW-1185">Reference proteome</keyword>
<name>A0ACB9A4S7_9ASTR</name>
<proteinExistence type="predicted"/>